<proteinExistence type="predicted"/>
<organism evidence="1 2">
    <name type="scientific">Komagataeibacter swingsii</name>
    <dbReference type="NCBI Taxonomy" id="215220"/>
    <lineage>
        <taxon>Bacteria</taxon>
        <taxon>Pseudomonadati</taxon>
        <taxon>Pseudomonadota</taxon>
        <taxon>Alphaproteobacteria</taxon>
        <taxon>Acetobacterales</taxon>
        <taxon>Acetobacteraceae</taxon>
        <taxon>Komagataeibacter</taxon>
    </lineage>
</organism>
<evidence type="ECO:0000313" key="1">
    <source>
        <dbReference type="EMBL" id="NVN35781.1"/>
    </source>
</evidence>
<reference evidence="1 2" key="1">
    <citation type="submission" date="2020-06" db="EMBL/GenBank/DDBJ databases">
        <title>Description of novel acetic acid bacteria.</title>
        <authorList>
            <person name="Sombolestani A."/>
        </authorList>
    </citation>
    <scope>NUCLEOTIDE SEQUENCE [LARGE SCALE GENOMIC DNA]</scope>
    <source>
        <strain evidence="1 2">LMG 25</strain>
    </source>
</reference>
<evidence type="ECO:0000313" key="2">
    <source>
        <dbReference type="Proteomes" id="UP000522590"/>
    </source>
</evidence>
<dbReference type="Proteomes" id="UP000522590">
    <property type="component" value="Unassembled WGS sequence"/>
</dbReference>
<sequence>MSGDSGPDMACAVFFIPAAGYSRFFSVFPKIRSHHNDIFYFQWVNHDGHDRHGTIIDVLGLATGNFFDKLTYNFVFNIDLHFVLYFYAPISLPPAGSRHDGIPAPPYAMQCRFLCGKNSHPGQE</sequence>
<protein>
    <submittedName>
        <fullName evidence="1">Uncharacterized protein</fullName>
    </submittedName>
</protein>
<gene>
    <name evidence="1" type="ORF">HUK81_02280</name>
</gene>
<dbReference type="EMBL" id="JABXXS010000003">
    <property type="protein sequence ID" value="NVN35781.1"/>
    <property type="molecule type" value="Genomic_DNA"/>
</dbReference>
<accession>A0A850P4L1</accession>
<dbReference type="RefSeq" id="WP_176642372.1">
    <property type="nucleotide sequence ID" value="NZ_JABXXS010000003.1"/>
</dbReference>
<dbReference type="AlphaFoldDB" id="A0A850P4L1"/>
<comment type="caution">
    <text evidence="1">The sequence shown here is derived from an EMBL/GenBank/DDBJ whole genome shotgun (WGS) entry which is preliminary data.</text>
</comment>
<name>A0A850P4L1_9PROT</name>